<sequence>MYFFPMPLTDPTKTPGVAYAQKYAIPICGEAICHSHSSRERGIVLWSFTRGHANIPKPIDYLPDQTNWVN</sequence>
<protein>
    <submittedName>
        <fullName evidence="1">Uncharacterized protein</fullName>
    </submittedName>
</protein>
<accession>A0AAV8Z2B0</accession>
<keyword evidence="2" id="KW-1185">Reference proteome</keyword>
<dbReference type="EMBL" id="JAPWTK010000024">
    <property type="protein sequence ID" value="KAJ8957180.1"/>
    <property type="molecule type" value="Genomic_DNA"/>
</dbReference>
<evidence type="ECO:0000313" key="1">
    <source>
        <dbReference type="EMBL" id="KAJ8957180.1"/>
    </source>
</evidence>
<gene>
    <name evidence="1" type="ORF">NQ318_007742</name>
</gene>
<proteinExistence type="predicted"/>
<dbReference type="Proteomes" id="UP001162162">
    <property type="component" value="Unassembled WGS sequence"/>
</dbReference>
<comment type="caution">
    <text evidence="1">The sequence shown here is derived from an EMBL/GenBank/DDBJ whole genome shotgun (WGS) entry which is preliminary data.</text>
</comment>
<reference evidence="1" key="1">
    <citation type="journal article" date="2023" name="Insect Mol. Biol.">
        <title>Genome sequencing provides insights into the evolution of gene families encoding plant cell wall-degrading enzymes in longhorned beetles.</title>
        <authorList>
            <person name="Shin N.R."/>
            <person name="Okamura Y."/>
            <person name="Kirsch R."/>
            <person name="Pauchet Y."/>
        </authorList>
    </citation>
    <scope>NUCLEOTIDE SEQUENCE</scope>
    <source>
        <strain evidence="1">AMC_N1</strain>
    </source>
</reference>
<organism evidence="1 2">
    <name type="scientific">Aromia moschata</name>
    <dbReference type="NCBI Taxonomy" id="1265417"/>
    <lineage>
        <taxon>Eukaryota</taxon>
        <taxon>Metazoa</taxon>
        <taxon>Ecdysozoa</taxon>
        <taxon>Arthropoda</taxon>
        <taxon>Hexapoda</taxon>
        <taxon>Insecta</taxon>
        <taxon>Pterygota</taxon>
        <taxon>Neoptera</taxon>
        <taxon>Endopterygota</taxon>
        <taxon>Coleoptera</taxon>
        <taxon>Polyphaga</taxon>
        <taxon>Cucujiformia</taxon>
        <taxon>Chrysomeloidea</taxon>
        <taxon>Cerambycidae</taxon>
        <taxon>Cerambycinae</taxon>
        <taxon>Callichromatini</taxon>
        <taxon>Aromia</taxon>
    </lineage>
</organism>
<dbReference type="AlphaFoldDB" id="A0AAV8Z2B0"/>
<evidence type="ECO:0000313" key="2">
    <source>
        <dbReference type="Proteomes" id="UP001162162"/>
    </source>
</evidence>
<name>A0AAV8Z2B0_9CUCU</name>